<gene>
    <name evidence="2" type="ORF">SCWH03_02050</name>
</gene>
<evidence type="ECO:0000256" key="1">
    <source>
        <dbReference type="SAM" id="MobiDB-lite"/>
    </source>
</evidence>
<dbReference type="Proteomes" id="UP000484988">
    <property type="component" value="Unassembled WGS sequence"/>
</dbReference>
<sequence length="71" mass="7229">MRRAGDAGGVARMPKWAGRGAGGAGEGAGLGAVARRGGASGGRAVRLRPVRRVTLVRCSCGVVWRGAAWRE</sequence>
<feature type="region of interest" description="Disordered" evidence="1">
    <location>
        <begin position="1"/>
        <end position="26"/>
    </location>
</feature>
<keyword evidence="3" id="KW-1185">Reference proteome</keyword>
<reference evidence="2 3" key="1">
    <citation type="submission" date="2020-02" db="EMBL/GenBank/DDBJ databases">
        <title>Whole Genome Shotgun Sequence of Streptomyces sp. strain CWH03.</title>
        <authorList>
            <person name="Dohra H."/>
            <person name="Kodani S."/>
            <person name="Yamamura H."/>
        </authorList>
    </citation>
    <scope>NUCLEOTIDE SEQUENCE [LARGE SCALE GENOMIC DNA]</scope>
    <source>
        <strain evidence="2 3">CWH03</strain>
    </source>
</reference>
<accession>A0A6A0AM22</accession>
<evidence type="ECO:0000313" key="2">
    <source>
        <dbReference type="EMBL" id="GFH34000.1"/>
    </source>
</evidence>
<evidence type="ECO:0000313" key="3">
    <source>
        <dbReference type="Proteomes" id="UP000484988"/>
    </source>
</evidence>
<comment type="caution">
    <text evidence="2">The sequence shown here is derived from an EMBL/GenBank/DDBJ whole genome shotgun (WGS) entry which is preliminary data.</text>
</comment>
<proteinExistence type="predicted"/>
<name>A0A6A0AM22_9ACTN</name>
<protein>
    <submittedName>
        <fullName evidence="2">Uncharacterized protein</fullName>
    </submittedName>
</protein>
<organism evidence="2 3">
    <name type="scientific">Streptomyces pacificus</name>
    <dbReference type="NCBI Taxonomy" id="2705029"/>
    <lineage>
        <taxon>Bacteria</taxon>
        <taxon>Bacillati</taxon>
        <taxon>Actinomycetota</taxon>
        <taxon>Actinomycetes</taxon>
        <taxon>Kitasatosporales</taxon>
        <taxon>Streptomycetaceae</taxon>
        <taxon>Streptomyces</taxon>
    </lineage>
</organism>
<dbReference type="AlphaFoldDB" id="A0A6A0AM22"/>
<dbReference type="EMBL" id="BLLG01000001">
    <property type="protein sequence ID" value="GFH34000.1"/>
    <property type="molecule type" value="Genomic_DNA"/>
</dbReference>